<comment type="caution">
    <text evidence="3">The sequence shown here is derived from an EMBL/GenBank/DDBJ whole genome shotgun (WGS) entry which is preliminary data.</text>
</comment>
<protein>
    <submittedName>
        <fullName evidence="3">Acyl-CoA thioester hydrolase</fullName>
    </submittedName>
</protein>
<keyword evidence="2 3" id="KW-0378">Hydrolase</keyword>
<dbReference type="EMBL" id="NXNG01000001">
    <property type="protein sequence ID" value="PWT28280.1"/>
    <property type="molecule type" value="Genomic_DNA"/>
</dbReference>
<dbReference type="NCBIfam" id="TIGR00051">
    <property type="entry name" value="YbgC/FadM family acyl-CoA thioesterase"/>
    <property type="match status" value="1"/>
</dbReference>
<gene>
    <name evidence="3" type="ORF">CPT75_14715</name>
</gene>
<keyword evidence="4" id="KW-1185">Reference proteome</keyword>
<proteinExistence type="inferred from homology"/>
<reference evidence="3 4" key="1">
    <citation type="submission" date="2017-09" db="EMBL/GenBank/DDBJ databases">
        <title>High-quality draft genome sequence of Butyrivibrio fibrisolvens INBov1, isolated from cow rumen.</title>
        <authorList>
            <person name="Rodriguez Hernaez J."/>
            <person name="Rivarola M."/>
            <person name="Paniego N."/>
            <person name="Cravero S."/>
            <person name="Ceron Cucchi M."/>
            <person name="Martinez M.C."/>
        </authorList>
    </citation>
    <scope>NUCLEOTIDE SEQUENCE [LARGE SCALE GENOMIC DNA]</scope>
    <source>
        <strain evidence="3 4">INBov1</strain>
    </source>
</reference>
<dbReference type="SUPFAM" id="SSF54637">
    <property type="entry name" value="Thioesterase/thiol ester dehydrase-isomerase"/>
    <property type="match status" value="1"/>
</dbReference>
<dbReference type="GO" id="GO:0047617">
    <property type="term" value="F:fatty acyl-CoA hydrolase activity"/>
    <property type="evidence" value="ECO:0007669"/>
    <property type="project" value="TreeGrafter"/>
</dbReference>
<dbReference type="Proteomes" id="UP000245488">
    <property type="component" value="Chromosome"/>
</dbReference>
<sequence>MDYIHTVNYYETDKMGITHHSNYIRWMEEARIDFLSQIGYDYAKLEQMGIISPVLSVSCDYKKTTTFPDKIYISVTVKEFKGVKLHLSYEMRNENDDIVCTGTTSHAFLNAEGRPIRMNQEYPQLYEILKDLAVKD</sequence>
<dbReference type="InterPro" id="IPR006684">
    <property type="entry name" value="YbgC/YbaW"/>
</dbReference>
<evidence type="ECO:0000313" key="4">
    <source>
        <dbReference type="Proteomes" id="UP000245488"/>
    </source>
</evidence>
<dbReference type="CDD" id="cd00586">
    <property type="entry name" value="4HBT"/>
    <property type="match status" value="1"/>
</dbReference>
<dbReference type="Gene3D" id="3.10.129.10">
    <property type="entry name" value="Hotdog Thioesterase"/>
    <property type="match status" value="1"/>
</dbReference>
<comment type="similarity">
    <text evidence="1">Belongs to the 4-hydroxybenzoyl-CoA thioesterase family.</text>
</comment>
<dbReference type="AlphaFoldDB" id="A0A317G6U7"/>
<evidence type="ECO:0000256" key="2">
    <source>
        <dbReference type="ARBA" id="ARBA00022801"/>
    </source>
</evidence>
<evidence type="ECO:0000256" key="1">
    <source>
        <dbReference type="ARBA" id="ARBA00005953"/>
    </source>
</evidence>
<dbReference type="PANTHER" id="PTHR31793">
    <property type="entry name" value="4-HYDROXYBENZOYL-COA THIOESTERASE FAMILY MEMBER"/>
    <property type="match status" value="1"/>
</dbReference>
<dbReference type="Pfam" id="PF13279">
    <property type="entry name" value="4HBT_2"/>
    <property type="match status" value="1"/>
</dbReference>
<dbReference type="PIRSF" id="PIRSF003230">
    <property type="entry name" value="YbgC"/>
    <property type="match status" value="1"/>
</dbReference>
<name>A0A317G6U7_BUTFI</name>
<evidence type="ECO:0000313" key="3">
    <source>
        <dbReference type="EMBL" id="PWT28280.1"/>
    </source>
</evidence>
<accession>A0A317G6U7</accession>
<dbReference type="InterPro" id="IPR050563">
    <property type="entry name" value="4-hydroxybenzoyl-CoA_TE"/>
</dbReference>
<dbReference type="InterPro" id="IPR029069">
    <property type="entry name" value="HotDog_dom_sf"/>
</dbReference>
<dbReference type="RefSeq" id="WP_110073483.1">
    <property type="nucleotide sequence ID" value="NZ_CM009896.1"/>
</dbReference>
<organism evidence="3 4">
    <name type="scientific">Butyrivibrio fibrisolvens</name>
    <dbReference type="NCBI Taxonomy" id="831"/>
    <lineage>
        <taxon>Bacteria</taxon>
        <taxon>Bacillati</taxon>
        <taxon>Bacillota</taxon>
        <taxon>Clostridia</taxon>
        <taxon>Lachnospirales</taxon>
        <taxon>Lachnospiraceae</taxon>
        <taxon>Butyrivibrio</taxon>
    </lineage>
</organism>
<dbReference type="PANTHER" id="PTHR31793:SF27">
    <property type="entry name" value="NOVEL THIOESTERASE SUPERFAMILY DOMAIN AND SAPOSIN A-TYPE DOMAIN CONTAINING PROTEIN (0610012H03RIK)"/>
    <property type="match status" value="1"/>
</dbReference>